<dbReference type="EMBL" id="POTW01000055">
    <property type="protein sequence ID" value="PZF81593.1"/>
    <property type="molecule type" value="Genomic_DNA"/>
</dbReference>
<keyword evidence="3" id="KW-1185">Reference proteome</keyword>
<name>A0A2W2CN05_9ACTN</name>
<proteinExistence type="predicted"/>
<organism evidence="2 3">
    <name type="scientific">Jiangella anatolica</name>
    <dbReference type="NCBI Taxonomy" id="2670374"/>
    <lineage>
        <taxon>Bacteria</taxon>
        <taxon>Bacillati</taxon>
        <taxon>Actinomycetota</taxon>
        <taxon>Actinomycetes</taxon>
        <taxon>Jiangellales</taxon>
        <taxon>Jiangellaceae</taxon>
        <taxon>Jiangella</taxon>
    </lineage>
</organism>
<feature type="region of interest" description="Disordered" evidence="1">
    <location>
        <begin position="123"/>
        <end position="144"/>
    </location>
</feature>
<evidence type="ECO:0000256" key="1">
    <source>
        <dbReference type="SAM" id="MobiDB-lite"/>
    </source>
</evidence>
<evidence type="ECO:0000313" key="3">
    <source>
        <dbReference type="Proteomes" id="UP000248764"/>
    </source>
</evidence>
<reference evidence="2 3" key="1">
    <citation type="submission" date="2018-01" db="EMBL/GenBank/DDBJ databases">
        <title>Draft genome sequence of Jiangella sp. GTF31.</title>
        <authorList>
            <person name="Sahin N."/>
            <person name="Ay H."/>
            <person name="Saygin H."/>
        </authorList>
    </citation>
    <scope>NUCLEOTIDE SEQUENCE [LARGE SCALE GENOMIC DNA]</scope>
    <source>
        <strain evidence="2 3">GTF31</strain>
    </source>
</reference>
<accession>A0A2W2CN05</accession>
<comment type="caution">
    <text evidence="2">The sequence shown here is derived from an EMBL/GenBank/DDBJ whole genome shotgun (WGS) entry which is preliminary data.</text>
</comment>
<sequence length="497" mass="54349">MSAPELTHAELVFQLASLSRSRAGEQARGCVNPIRLTGSSTTINASTGEVVRAYSSDDEPDGHTYVRCGNRRAAVCPSCSREYKGDAWHLLSCGLAGGKSVPETVAQHPATFATFTAPSFGAVHRHTRPANGRTSPCRARRDRPRCPHGRPLSCVRRHDADDPQVGQPLCHECYDYTAHAAWQWWAPQLWRYFTMALRRRLARAAGLSMKAFTSAAKVSYTRVVEFQARGVVHFHVVIRLDGPDGPTTPPQLPLTVTDLEDAVRHAAAHVHKDVPIPGGQTLRLRWGRQLDLRTITPGTGRDNQAGPAHPHQVAAYLAKYLTKSTEDFGLPVAGKLYSAGHAAKHGATPHAVRLIKAAQQLVPIHDDYQRLKDRYATLGYRGHPITKSRAYSVTFGALRTARRQWRQRRAQLPTDADVRDVLDVDQADTEDTATTVVVGSWRYAGRGYLDTAAAANATRSANLARIRRAEAQTFAAGVADGPAAQESVGDSREKSYG</sequence>
<protein>
    <submittedName>
        <fullName evidence="2">Replication initiation protein</fullName>
    </submittedName>
</protein>
<feature type="region of interest" description="Disordered" evidence="1">
    <location>
        <begin position="477"/>
        <end position="497"/>
    </location>
</feature>
<dbReference type="Pfam" id="PF20199">
    <property type="entry name" value="RepSA"/>
    <property type="match status" value="1"/>
</dbReference>
<dbReference type="RefSeq" id="WP_111256529.1">
    <property type="nucleotide sequence ID" value="NZ_POTW01000055.1"/>
</dbReference>
<dbReference type="InterPro" id="IPR046828">
    <property type="entry name" value="RepSA"/>
</dbReference>
<dbReference type="AlphaFoldDB" id="A0A2W2CN05"/>
<gene>
    <name evidence="2" type="ORF">C1I92_20615</name>
</gene>
<evidence type="ECO:0000313" key="2">
    <source>
        <dbReference type="EMBL" id="PZF81593.1"/>
    </source>
</evidence>
<dbReference type="Proteomes" id="UP000248764">
    <property type="component" value="Unassembled WGS sequence"/>
</dbReference>